<dbReference type="InterPro" id="IPR004146">
    <property type="entry name" value="DC1"/>
</dbReference>
<dbReference type="InterPro" id="IPR046349">
    <property type="entry name" value="C1-like_sf"/>
</dbReference>
<evidence type="ECO:0000256" key="1">
    <source>
        <dbReference type="ARBA" id="ARBA00022737"/>
    </source>
</evidence>
<dbReference type="Pfam" id="PF03107">
    <property type="entry name" value="C1_2"/>
    <property type="match status" value="2"/>
</dbReference>
<dbReference type="EMBL" id="CACVBM020001351">
    <property type="protein sequence ID" value="CAA7046585.1"/>
    <property type="molecule type" value="Genomic_DNA"/>
</dbReference>
<dbReference type="PANTHER" id="PTHR32410">
    <property type="entry name" value="CYSTEINE/HISTIDINE-RICH C1 DOMAIN FAMILY PROTEIN"/>
    <property type="match status" value="1"/>
</dbReference>
<keyword evidence="4" id="KW-1185">Reference proteome</keyword>
<feature type="domain" description="DC1" evidence="2">
    <location>
        <begin position="125"/>
        <end position="173"/>
    </location>
</feature>
<keyword evidence="1" id="KW-0677">Repeat</keyword>
<sequence length="195" mass="22415">MRLCIWFTGVGSSLSCKTLLLTDLLVIQIKNVIYVDMTLKTYSIIVRFVSSTWIWFVRFKLLHRVSLSNMKVHEHTLTLIARLISFVCDACGMEGDRSPYACLQCDLMFFHQDCACFPRVIHVNRHDNRVSYTYPLGAGEWKCGVCWKEIDWSYGANYSCSDCSDYAIHSLCATRDDVWDGEELDGVPEEVEDII</sequence>
<protein>
    <recommendedName>
        <fullName evidence="2">DC1 domain-containing protein</fullName>
    </recommendedName>
</protein>
<organism evidence="3 4">
    <name type="scientific">Microthlaspi erraticum</name>
    <dbReference type="NCBI Taxonomy" id="1685480"/>
    <lineage>
        <taxon>Eukaryota</taxon>
        <taxon>Viridiplantae</taxon>
        <taxon>Streptophyta</taxon>
        <taxon>Embryophyta</taxon>
        <taxon>Tracheophyta</taxon>
        <taxon>Spermatophyta</taxon>
        <taxon>Magnoliopsida</taxon>
        <taxon>eudicotyledons</taxon>
        <taxon>Gunneridae</taxon>
        <taxon>Pentapetalae</taxon>
        <taxon>rosids</taxon>
        <taxon>malvids</taxon>
        <taxon>Brassicales</taxon>
        <taxon>Brassicaceae</taxon>
        <taxon>Coluteocarpeae</taxon>
        <taxon>Microthlaspi</taxon>
    </lineage>
</organism>
<dbReference type="PROSITE" id="PS51257">
    <property type="entry name" value="PROKAR_LIPOPROTEIN"/>
    <property type="match status" value="1"/>
</dbReference>
<dbReference type="AlphaFoldDB" id="A0A6D2K017"/>
<dbReference type="PANTHER" id="PTHR32410:SF154">
    <property type="entry name" value="CHP-RICH ZINC FINGER PROTEIN-LIKE-RELATED"/>
    <property type="match status" value="1"/>
</dbReference>
<dbReference type="OrthoDB" id="1020722at2759"/>
<feature type="domain" description="DC1" evidence="2">
    <location>
        <begin position="72"/>
        <end position="115"/>
    </location>
</feature>
<evidence type="ECO:0000313" key="3">
    <source>
        <dbReference type="EMBL" id="CAA7046585.1"/>
    </source>
</evidence>
<name>A0A6D2K017_9BRAS</name>
<proteinExistence type="predicted"/>
<gene>
    <name evidence="3" type="ORF">MERR_LOCUS33820</name>
</gene>
<accession>A0A6D2K017</accession>
<dbReference type="SUPFAM" id="SSF57889">
    <property type="entry name" value="Cysteine-rich domain"/>
    <property type="match status" value="2"/>
</dbReference>
<evidence type="ECO:0000313" key="4">
    <source>
        <dbReference type="Proteomes" id="UP000467841"/>
    </source>
</evidence>
<dbReference type="Proteomes" id="UP000467841">
    <property type="component" value="Unassembled WGS sequence"/>
</dbReference>
<comment type="caution">
    <text evidence="3">The sequence shown here is derived from an EMBL/GenBank/DDBJ whole genome shotgun (WGS) entry which is preliminary data.</text>
</comment>
<reference evidence="3" key="1">
    <citation type="submission" date="2020-01" db="EMBL/GenBank/DDBJ databases">
        <authorList>
            <person name="Mishra B."/>
        </authorList>
    </citation>
    <scope>NUCLEOTIDE SEQUENCE [LARGE SCALE GENOMIC DNA]</scope>
</reference>
<dbReference type="InterPro" id="IPR053192">
    <property type="entry name" value="Vacuole_Formation_Reg"/>
</dbReference>
<evidence type="ECO:0000259" key="2">
    <source>
        <dbReference type="Pfam" id="PF03107"/>
    </source>
</evidence>